<dbReference type="Proteomes" id="UP000094043">
    <property type="component" value="Chromosome 4"/>
</dbReference>
<feature type="binding site" evidence="5">
    <location>
        <position position="277"/>
    </location>
    <ligand>
        <name>a divalent metal cation</name>
        <dbReference type="ChEBI" id="CHEBI:60240"/>
        <label>2</label>
        <note>catalytic</note>
    </ligand>
</feature>
<dbReference type="GO" id="GO:0004239">
    <property type="term" value="F:initiator methionyl aminopeptidase activity"/>
    <property type="evidence" value="ECO:0007669"/>
    <property type="project" value="UniProtKB-UniRule"/>
</dbReference>
<feature type="binding site" evidence="5">
    <location>
        <position position="182"/>
    </location>
    <ligand>
        <name>a divalent metal cation</name>
        <dbReference type="ChEBI" id="CHEBI:60240"/>
        <label>1</label>
    </ligand>
</feature>
<reference evidence="7" key="2">
    <citation type="journal article" date="2022" name="Elife">
        <title>Obligate sexual reproduction of a homothallic fungus closely related to the Cryptococcus pathogenic species complex.</title>
        <authorList>
            <person name="Passer A.R."/>
            <person name="Clancey S.A."/>
            <person name="Shea T."/>
            <person name="David-Palma M."/>
            <person name="Averette A.F."/>
            <person name="Boekhout T."/>
            <person name="Porcel B.M."/>
            <person name="Nowrousian M."/>
            <person name="Cuomo C.A."/>
            <person name="Sun S."/>
            <person name="Heitman J."/>
            <person name="Coelho M.A."/>
        </authorList>
    </citation>
    <scope>NUCLEOTIDE SEQUENCE</scope>
    <source>
        <strain evidence="7">CBS 7841</strain>
    </source>
</reference>
<feature type="binding site" evidence="5">
    <location>
        <position position="154"/>
    </location>
    <ligand>
        <name>substrate</name>
    </ligand>
</feature>
<evidence type="ECO:0000256" key="1">
    <source>
        <dbReference type="ARBA" id="ARBA00022438"/>
    </source>
</evidence>
<keyword evidence="8" id="KW-1185">Reference proteome</keyword>
<protein>
    <recommendedName>
        <fullName evidence="6">Methionine aminopeptidase</fullName>
        <ecNumber evidence="6">3.4.11.18</ecNumber>
    </recommendedName>
</protein>
<dbReference type="GeneID" id="91087774"/>
<evidence type="ECO:0000256" key="5">
    <source>
        <dbReference type="HAMAP-Rule" id="MF_03174"/>
    </source>
</evidence>
<dbReference type="Gene3D" id="3.90.230.10">
    <property type="entry name" value="Creatinase/methionine aminopeptidase superfamily"/>
    <property type="match status" value="1"/>
</dbReference>
<dbReference type="InterPro" id="IPR002467">
    <property type="entry name" value="Pept_M24A_MAP1"/>
</dbReference>
<dbReference type="EC" id="3.4.11.18" evidence="6"/>
<dbReference type="InterPro" id="IPR036005">
    <property type="entry name" value="Creatinase/aminopeptidase-like"/>
</dbReference>
<feature type="binding site" evidence="5">
    <location>
        <position position="171"/>
    </location>
    <ligand>
        <name>a divalent metal cation</name>
        <dbReference type="ChEBI" id="CHEBI:60240"/>
        <label>1</label>
    </ligand>
</feature>
<dbReference type="PRINTS" id="PR00599">
    <property type="entry name" value="MAPEPTIDASE"/>
</dbReference>
<dbReference type="HAMAP" id="MF_01974">
    <property type="entry name" value="MetAP_1"/>
    <property type="match status" value="1"/>
</dbReference>
<name>A0A1E3II12_9TREE</name>
<dbReference type="RefSeq" id="XP_066069057.1">
    <property type="nucleotide sequence ID" value="XM_066212960.1"/>
</dbReference>
<dbReference type="Pfam" id="PF00557">
    <property type="entry name" value="Peptidase_M24"/>
    <property type="match status" value="1"/>
</dbReference>
<evidence type="ECO:0000256" key="3">
    <source>
        <dbReference type="ARBA" id="ARBA00022723"/>
    </source>
</evidence>
<comment type="similarity">
    <text evidence="5">Belongs to the peptidase M24A family. Methionine aminopeptidase type 1 subfamily.</text>
</comment>
<dbReference type="AlphaFoldDB" id="A0A1E3II12"/>
<keyword evidence="4 5" id="KW-0378">Hydrolase</keyword>
<evidence type="ECO:0000313" key="7">
    <source>
        <dbReference type="EMBL" id="WVN88357.1"/>
    </source>
</evidence>
<organism evidence="7 8">
    <name type="scientific">Cryptococcus depauperatus CBS 7841</name>
    <dbReference type="NCBI Taxonomy" id="1295531"/>
    <lineage>
        <taxon>Eukaryota</taxon>
        <taxon>Fungi</taxon>
        <taxon>Dikarya</taxon>
        <taxon>Basidiomycota</taxon>
        <taxon>Agaricomycotina</taxon>
        <taxon>Tremellomycetes</taxon>
        <taxon>Tremellales</taxon>
        <taxon>Cryptococcaceae</taxon>
        <taxon>Cryptococcus</taxon>
    </lineage>
</organism>
<dbReference type="EMBL" id="CP143787">
    <property type="protein sequence ID" value="WVN88357.1"/>
    <property type="molecule type" value="Genomic_DNA"/>
</dbReference>
<evidence type="ECO:0000256" key="4">
    <source>
        <dbReference type="ARBA" id="ARBA00022801"/>
    </source>
</evidence>
<dbReference type="GO" id="GO:0070006">
    <property type="term" value="F:metalloaminopeptidase activity"/>
    <property type="evidence" value="ECO:0007669"/>
    <property type="project" value="UniProtKB-UniRule"/>
</dbReference>
<comment type="catalytic activity">
    <reaction evidence="5 6">
        <text>Release of N-terminal amino acids, preferentially methionine, from peptides and arylamides.</text>
        <dbReference type="EC" id="3.4.11.18"/>
    </reaction>
</comment>
<sequence length="325" mass="36095">MSFSRPLSFLQRAYHSNRDRFGSYSVLPSSLAMTSYPVPHHVPTNIPRPPYVPNNFFSAGWGEHEQPEMVVDDDEPGERIMLGGREENAIRRVCRMAAKVLREASKLVKPGITTAHLDQAIHNMIIERGAYPSPLGYSRFPKSCTTSVNNVIVHGIPDDRPLHPQDIINIDLTLYHGGYHGDTSATFVLPEVDNQGQELVTATKEALDIGIRLCKPGIKYSEIGKAIEDFAKQHGFSVNTQVSGHGIGKRFHQPPWIFHGFNNEPGRMSPGECFTIEPCLVQGCKSRGNVWDDGWTLATETGARAAQFEHQVLITEDGVDILTIQ</sequence>
<comment type="cofactor">
    <cofactor evidence="5">
        <name>Co(2+)</name>
        <dbReference type="ChEBI" id="CHEBI:48828"/>
    </cofactor>
    <cofactor evidence="5">
        <name>Zn(2+)</name>
        <dbReference type="ChEBI" id="CHEBI:29105"/>
    </cofactor>
    <cofactor evidence="5">
        <name>Mn(2+)</name>
        <dbReference type="ChEBI" id="CHEBI:29035"/>
    </cofactor>
    <cofactor evidence="5">
        <name>Fe(2+)</name>
        <dbReference type="ChEBI" id="CHEBI:29033"/>
    </cofactor>
    <text evidence="5">Binds 2 divalent metal cations per subunit. Has a high-affinity and a low affinity metal-binding site. The true nature of the physiological cofactor is under debate. The enzyme is active with cobalt, zinc, manganese or divalent iron ions. Most likely, methionine aminopeptidases function as mononuclear Fe(2+)-metalloproteases under physiological conditions, and the catalytically relevant metal-binding site has been assigned to the histidine-containing high-affinity site.</text>
</comment>
<dbReference type="OrthoDB" id="3209743at2759"/>
<feature type="binding site" evidence="5">
    <location>
        <position position="309"/>
    </location>
    <ligand>
        <name>a divalent metal cation</name>
        <dbReference type="ChEBI" id="CHEBI:60240"/>
        <label>2</label>
        <note>catalytic</note>
    </ligand>
</feature>
<dbReference type="InterPro" id="IPR000994">
    <property type="entry name" value="Pept_M24"/>
</dbReference>
<comment type="function">
    <text evidence="6">Cotranslationally removes the N-terminal methionine from nascent proteins. The N-terminal methionine is often cleaved when the second residue in the primary sequence is small and uncharged (Met-Ala-, Cys, Gly, Pro, Ser, Thr, or Val).</text>
</comment>
<accession>A0A1E3II12</accession>
<dbReference type="GO" id="GO:0006508">
    <property type="term" value="P:proteolysis"/>
    <property type="evidence" value="ECO:0007669"/>
    <property type="project" value="UniProtKB-KW"/>
</dbReference>
<dbReference type="PANTHER" id="PTHR43330:SF8">
    <property type="entry name" value="METHIONINE AMINOPEPTIDASE 1D, MITOCHONDRIAL"/>
    <property type="match status" value="1"/>
</dbReference>
<feature type="binding site" evidence="5">
    <location>
        <position position="309"/>
    </location>
    <ligand>
        <name>a divalent metal cation</name>
        <dbReference type="ChEBI" id="CHEBI:60240"/>
        <label>1</label>
    </ligand>
</feature>
<feature type="binding site" evidence="5">
    <location>
        <position position="252"/>
    </location>
    <ligand>
        <name>substrate</name>
    </ligand>
</feature>
<gene>
    <name evidence="7" type="ORF">L203_103563</name>
</gene>
<feature type="binding site" evidence="5">
    <location>
        <position position="182"/>
    </location>
    <ligand>
        <name>a divalent metal cation</name>
        <dbReference type="ChEBI" id="CHEBI:60240"/>
        <label>2</label>
        <note>catalytic</note>
    </ligand>
</feature>
<reference evidence="7" key="3">
    <citation type="submission" date="2024-01" db="EMBL/GenBank/DDBJ databases">
        <authorList>
            <person name="Coelho M.A."/>
            <person name="David-Palma M."/>
            <person name="Shea T."/>
            <person name="Sun S."/>
            <person name="Cuomo C.A."/>
            <person name="Heitman J."/>
        </authorList>
    </citation>
    <scope>NUCLEOTIDE SEQUENCE</scope>
    <source>
        <strain evidence="7">CBS 7841</strain>
    </source>
</reference>
<dbReference type="CDD" id="cd01086">
    <property type="entry name" value="MetAP1"/>
    <property type="match status" value="1"/>
</dbReference>
<dbReference type="KEGG" id="cdep:91087774"/>
<keyword evidence="3 5" id="KW-0479">Metal-binding</keyword>
<feature type="binding site" evidence="5">
    <location>
        <position position="245"/>
    </location>
    <ligand>
        <name>a divalent metal cation</name>
        <dbReference type="ChEBI" id="CHEBI:60240"/>
        <label>2</label>
        <note>catalytic</note>
    </ligand>
</feature>
<dbReference type="SUPFAM" id="SSF55920">
    <property type="entry name" value="Creatinase/aminopeptidase"/>
    <property type="match status" value="1"/>
</dbReference>
<dbReference type="InterPro" id="IPR001714">
    <property type="entry name" value="Pept_M24_MAP"/>
</dbReference>
<proteinExistence type="inferred from homology"/>
<dbReference type="PANTHER" id="PTHR43330">
    <property type="entry name" value="METHIONINE AMINOPEPTIDASE"/>
    <property type="match status" value="1"/>
</dbReference>
<keyword evidence="2 5" id="KW-0645">Protease</keyword>
<dbReference type="NCBIfam" id="TIGR00500">
    <property type="entry name" value="met_pdase_I"/>
    <property type="match status" value="1"/>
</dbReference>
<dbReference type="GO" id="GO:0046872">
    <property type="term" value="F:metal ion binding"/>
    <property type="evidence" value="ECO:0007669"/>
    <property type="project" value="UniProtKB-UniRule"/>
</dbReference>
<evidence type="ECO:0000313" key="8">
    <source>
        <dbReference type="Proteomes" id="UP000094043"/>
    </source>
</evidence>
<evidence type="ECO:0000256" key="6">
    <source>
        <dbReference type="RuleBase" id="RU003653"/>
    </source>
</evidence>
<reference evidence="7" key="1">
    <citation type="submission" date="2016-06" db="EMBL/GenBank/DDBJ databases">
        <authorList>
            <person name="Cuomo C."/>
            <person name="Litvintseva A."/>
            <person name="Heitman J."/>
            <person name="Chen Y."/>
            <person name="Sun S."/>
            <person name="Springer D."/>
            <person name="Dromer F."/>
            <person name="Young S."/>
            <person name="Zeng Q."/>
            <person name="Chapman S."/>
            <person name="Gujja S."/>
            <person name="Saif S."/>
            <person name="Birren B."/>
        </authorList>
    </citation>
    <scope>NUCLEOTIDE SEQUENCE</scope>
    <source>
        <strain evidence="7">CBS 7841</strain>
    </source>
</reference>
<evidence type="ECO:0000256" key="2">
    <source>
        <dbReference type="ARBA" id="ARBA00022670"/>
    </source>
</evidence>
<keyword evidence="1 5" id="KW-0031">Aminopeptidase</keyword>
<dbReference type="VEuPathDB" id="FungiDB:L203_02840"/>